<dbReference type="Pfam" id="PF19337">
    <property type="entry name" value="BAMBI_C"/>
    <property type="match status" value="1"/>
</dbReference>
<evidence type="ECO:0000313" key="4">
    <source>
        <dbReference type="EMBL" id="KAK8398920.1"/>
    </source>
</evidence>
<dbReference type="Proteomes" id="UP001487740">
    <property type="component" value="Unassembled WGS sequence"/>
</dbReference>
<dbReference type="InterPro" id="IPR045807">
    <property type="entry name" value="BAMBI_N"/>
</dbReference>
<keyword evidence="1" id="KW-0472">Membrane</keyword>
<comment type="caution">
    <text evidence="4">The sequence shown here is derived from an EMBL/GenBank/DDBJ whole genome shotgun (WGS) entry which is preliminary data.</text>
</comment>
<proteinExistence type="predicted"/>
<dbReference type="CDD" id="cd23576">
    <property type="entry name" value="TFP_LU_ECD_BAMBI"/>
    <property type="match status" value="1"/>
</dbReference>
<dbReference type="AlphaFoldDB" id="A0AAW0UFQ7"/>
<keyword evidence="1" id="KW-0812">Transmembrane</keyword>
<evidence type="ECO:0000259" key="3">
    <source>
        <dbReference type="Pfam" id="PF19337"/>
    </source>
</evidence>
<organism evidence="4 5">
    <name type="scientific">Scylla paramamosain</name>
    <name type="common">Mud crab</name>
    <dbReference type="NCBI Taxonomy" id="85552"/>
    <lineage>
        <taxon>Eukaryota</taxon>
        <taxon>Metazoa</taxon>
        <taxon>Ecdysozoa</taxon>
        <taxon>Arthropoda</taxon>
        <taxon>Crustacea</taxon>
        <taxon>Multicrustacea</taxon>
        <taxon>Malacostraca</taxon>
        <taxon>Eumalacostraca</taxon>
        <taxon>Eucarida</taxon>
        <taxon>Decapoda</taxon>
        <taxon>Pleocyemata</taxon>
        <taxon>Brachyura</taxon>
        <taxon>Eubrachyura</taxon>
        <taxon>Portunoidea</taxon>
        <taxon>Portunidae</taxon>
        <taxon>Portuninae</taxon>
        <taxon>Scylla</taxon>
    </lineage>
</organism>
<feature type="domain" description="BMP and activin membrane-bound inhibitor N-terminal" evidence="2">
    <location>
        <begin position="143"/>
        <end position="173"/>
    </location>
</feature>
<dbReference type="EMBL" id="JARAKH010000012">
    <property type="protein sequence ID" value="KAK8398920.1"/>
    <property type="molecule type" value="Genomic_DNA"/>
</dbReference>
<evidence type="ECO:0000256" key="1">
    <source>
        <dbReference type="SAM" id="Phobius"/>
    </source>
</evidence>
<dbReference type="Pfam" id="PF06211">
    <property type="entry name" value="BAMBI"/>
    <property type="match status" value="1"/>
</dbReference>
<accession>A0AAW0UFQ7</accession>
<keyword evidence="5" id="KW-1185">Reference proteome</keyword>
<evidence type="ECO:0000313" key="5">
    <source>
        <dbReference type="Proteomes" id="UP001487740"/>
    </source>
</evidence>
<gene>
    <name evidence="4" type="ORF">O3P69_004192</name>
</gene>
<sequence>MVLLPSEPSVDLPEAGGDVGVSLPAVILDGCFRVCHALLCSGSGAAGAVPGHITHVEVESRRCIYLGHFVYLQSESEEEVEVPASGFFGSYPLEANSSSLLGTPLLIAIWPWCEGRQARDGEACPCYKVTSYGTRQECRNQWAEVRCHCNLPRCVKLGYMCKSLLGACFTNSTPAPTHAYTGNHKLHRPSAPMHGCVELLPENRHAECIRKGGVKPPQGVLALTPAPSTPPQPDPALTCCRYDMCNFQDIDIYIQVNGDGHADMKIQDSDIETVWFRAATIAVPIAGGFILIVLVLLATKMLAKENKRQRMAQQVLGEHYLKAALYPGGGSAALTHSSICCHPPLTKGALLSDISIRNTSEEKNPNYRHPGGHIYNIEEIKPLNVICQDDQWDQRQAESPPLS</sequence>
<evidence type="ECO:0000259" key="2">
    <source>
        <dbReference type="Pfam" id="PF06211"/>
    </source>
</evidence>
<keyword evidence="1" id="KW-1133">Transmembrane helix</keyword>
<protein>
    <submittedName>
        <fullName evidence="4">Uncharacterized protein</fullName>
    </submittedName>
</protein>
<reference evidence="4 5" key="1">
    <citation type="submission" date="2023-03" db="EMBL/GenBank/DDBJ databases">
        <title>High-quality genome of Scylla paramamosain provides insights in environmental adaptation.</title>
        <authorList>
            <person name="Zhang L."/>
        </authorList>
    </citation>
    <scope>NUCLEOTIDE SEQUENCE [LARGE SCALE GENOMIC DNA]</scope>
    <source>
        <strain evidence="4">LZ_2023a</strain>
        <tissue evidence="4">Muscle</tissue>
    </source>
</reference>
<dbReference type="InterPro" id="IPR045806">
    <property type="entry name" value="BAMBI_C"/>
</dbReference>
<name>A0AAW0UFQ7_SCYPA</name>
<feature type="transmembrane region" description="Helical" evidence="1">
    <location>
        <begin position="274"/>
        <end position="298"/>
    </location>
</feature>
<feature type="domain" description="BMP and activin membrane-bound inhibitor C-terminal" evidence="3">
    <location>
        <begin position="266"/>
        <end position="315"/>
    </location>
</feature>